<dbReference type="GO" id="GO:0002098">
    <property type="term" value="P:tRNA wobble uridine modification"/>
    <property type="evidence" value="ECO:0007669"/>
    <property type="project" value="TreeGrafter"/>
</dbReference>
<dbReference type="Gene3D" id="3.30.1360.120">
    <property type="entry name" value="Probable tRNA modification gtpase trme, domain 1"/>
    <property type="match status" value="1"/>
</dbReference>
<dbReference type="PANTHER" id="PTHR42714">
    <property type="entry name" value="TRNA MODIFICATION GTPASE GTPBP3"/>
    <property type="match status" value="1"/>
</dbReference>
<evidence type="ECO:0000256" key="5">
    <source>
        <dbReference type="ARBA" id="ARBA00023134"/>
    </source>
</evidence>
<dbReference type="GO" id="GO:0003924">
    <property type="term" value="F:GTPase activity"/>
    <property type="evidence" value="ECO:0007669"/>
    <property type="project" value="InterPro"/>
</dbReference>
<evidence type="ECO:0000256" key="3">
    <source>
        <dbReference type="ARBA" id="ARBA00022694"/>
    </source>
</evidence>
<dbReference type="OrthoDB" id="188276at2759"/>
<dbReference type="SUPFAM" id="SSF52540">
    <property type="entry name" value="P-loop containing nucleoside triphosphate hydrolases"/>
    <property type="match status" value="1"/>
</dbReference>
<gene>
    <name evidence="9" type="ORF">RAG0_13506</name>
</gene>
<name>A0A1E1LD05_9HELO</name>
<dbReference type="InterPro" id="IPR027266">
    <property type="entry name" value="TrmE/GcvT-like"/>
</dbReference>
<dbReference type="NCBIfam" id="TIGR00231">
    <property type="entry name" value="small_GTP"/>
    <property type="match status" value="1"/>
</dbReference>
<dbReference type="InterPro" id="IPR004520">
    <property type="entry name" value="GTPase_MnmE"/>
</dbReference>
<evidence type="ECO:0000256" key="2">
    <source>
        <dbReference type="ARBA" id="ARBA00011043"/>
    </source>
</evidence>
<feature type="domain" description="GTP-binding protein TrmE N-terminal" evidence="7">
    <location>
        <begin position="71"/>
        <end position="192"/>
    </location>
</feature>
<evidence type="ECO:0000313" key="9">
    <source>
        <dbReference type="EMBL" id="CZT08423.1"/>
    </source>
</evidence>
<dbReference type="CDD" id="cd04164">
    <property type="entry name" value="trmE"/>
    <property type="match status" value="1"/>
</dbReference>
<dbReference type="CDD" id="cd14858">
    <property type="entry name" value="TrmE_N"/>
    <property type="match status" value="1"/>
</dbReference>
<dbReference type="InterPro" id="IPR027368">
    <property type="entry name" value="MnmE_dom2"/>
</dbReference>
<keyword evidence="3" id="KW-0819">tRNA processing</keyword>
<evidence type="ECO:0000259" key="6">
    <source>
        <dbReference type="Pfam" id="PF01926"/>
    </source>
</evidence>
<dbReference type="AlphaFoldDB" id="A0A1E1LD05"/>
<dbReference type="GO" id="GO:0005739">
    <property type="term" value="C:mitochondrion"/>
    <property type="evidence" value="ECO:0007669"/>
    <property type="project" value="UniProtKB-SubCell"/>
</dbReference>
<dbReference type="Pfam" id="PF01926">
    <property type="entry name" value="MMR_HSR1"/>
    <property type="match status" value="1"/>
</dbReference>
<dbReference type="InterPro" id="IPR031168">
    <property type="entry name" value="G_TrmE"/>
</dbReference>
<keyword evidence="5" id="KW-0342">GTP-binding</keyword>
<dbReference type="InterPro" id="IPR006073">
    <property type="entry name" value="GTP-bd"/>
</dbReference>
<feature type="domain" description="MnmE helical" evidence="8">
    <location>
        <begin position="195"/>
        <end position="597"/>
    </location>
</feature>
<accession>A0A1E1LD05</accession>
<protein>
    <submittedName>
        <fullName evidence="9">Related to GTPase MSS1, mitochondrial</fullName>
    </submittedName>
</protein>
<evidence type="ECO:0000256" key="4">
    <source>
        <dbReference type="ARBA" id="ARBA00022741"/>
    </source>
</evidence>
<feature type="domain" description="G" evidence="6">
    <location>
        <begin position="292"/>
        <end position="390"/>
    </location>
</feature>
<keyword evidence="10" id="KW-1185">Reference proteome</keyword>
<comment type="subcellular location">
    <subcellularLocation>
        <location evidence="1">Mitochondrion</location>
    </subcellularLocation>
</comment>
<evidence type="ECO:0000259" key="7">
    <source>
        <dbReference type="Pfam" id="PF10396"/>
    </source>
</evidence>
<dbReference type="InterPro" id="IPR005225">
    <property type="entry name" value="Small_GTP-bd"/>
</dbReference>
<evidence type="ECO:0000259" key="8">
    <source>
        <dbReference type="Pfam" id="PF12631"/>
    </source>
</evidence>
<dbReference type="PANTHER" id="PTHR42714:SF2">
    <property type="entry name" value="TRNA MODIFICATION GTPASE GTPBP3, MITOCHONDRIAL"/>
    <property type="match status" value="1"/>
</dbReference>
<dbReference type="PRINTS" id="PR00326">
    <property type="entry name" value="GTP1OBG"/>
</dbReference>
<sequence length="600" mass="65647">MHATARLCSRYAFLRSWHLQRLPFASRYALTLGQYEWHSARNADTVSSHQRSFGIDTRQHNKVREPYEAQTIYALSTGAGRAAIAIIRISGPACDRIYTALCPDQKLPRRRYAALRTLYHPADKKNVLDSDAVVLRFVGPNTATGEDMLELHVHGGPATVIAVMSAISEVDPEAIHAAGPGEFTRRAFDNNKLDLGQIESLGDTLSAETELQRRAALRGRSGELSRIYEEWRHSLIEELSYAAADSDHSEDHSLDMEGIWPRIISKVEKMQQDMILHQQGAQRGSLLRKGIQVSLIGRPNAGKSSLFNLIVGSNASIINEEAGTTRDIVEATVDYNGYRCTFADTAGVRAADKAGNSDIGSIEQEGIHRAMVKAADADVLIYVASVESDPEISSGSSSESSPGCSIPFMEDILPLIIGNNGALKPLLVVVNKIDRLSKAQYKGVGAAFIENVRQSIKTFLSERSNQFAVAPVFGATYETATALVSATKAQKNLMKESQMNSITEGLLALFKNMTEMPVESEHLIGVTERQSRLLKSCSTHLGEFLMEAQRNTGPQPDNSIATYHLEQAAKCLAEMTGRHEGAGDVEEILGRVFAKFCIGK</sequence>
<organism evidence="9 10">
    <name type="scientific">Rhynchosporium agropyri</name>
    <dbReference type="NCBI Taxonomy" id="914238"/>
    <lineage>
        <taxon>Eukaryota</taxon>
        <taxon>Fungi</taxon>
        <taxon>Dikarya</taxon>
        <taxon>Ascomycota</taxon>
        <taxon>Pezizomycotina</taxon>
        <taxon>Leotiomycetes</taxon>
        <taxon>Helotiales</taxon>
        <taxon>Ploettnerulaceae</taxon>
        <taxon>Rhynchosporium</taxon>
    </lineage>
</organism>
<dbReference type="GO" id="GO:0030488">
    <property type="term" value="P:tRNA methylation"/>
    <property type="evidence" value="ECO:0007669"/>
    <property type="project" value="TreeGrafter"/>
</dbReference>
<evidence type="ECO:0000256" key="1">
    <source>
        <dbReference type="ARBA" id="ARBA00004173"/>
    </source>
</evidence>
<evidence type="ECO:0000313" key="10">
    <source>
        <dbReference type="Proteomes" id="UP000178912"/>
    </source>
</evidence>
<dbReference type="Gene3D" id="1.20.120.430">
    <property type="entry name" value="tRNA modification GTPase MnmE domain 2"/>
    <property type="match status" value="1"/>
</dbReference>
<dbReference type="InterPro" id="IPR027417">
    <property type="entry name" value="P-loop_NTPase"/>
</dbReference>
<dbReference type="InterPro" id="IPR018948">
    <property type="entry name" value="GTP-bd_TrmE_N"/>
</dbReference>
<proteinExistence type="inferred from homology"/>
<dbReference type="InterPro" id="IPR025867">
    <property type="entry name" value="MnmE_helical"/>
</dbReference>
<dbReference type="EMBL" id="FJUX01000104">
    <property type="protein sequence ID" value="CZT08423.1"/>
    <property type="molecule type" value="Genomic_DNA"/>
</dbReference>
<dbReference type="FunFam" id="3.30.1360.120:FF:000007">
    <property type="entry name" value="tRNA modification GTPase GTPBP3, mitochondrial"/>
    <property type="match status" value="1"/>
</dbReference>
<dbReference type="Pfam" id="PF10396">
    <property type="entry name" value="TrmE_N"/>
    <property type="match status" value="1"/>
</dbReference>
<dbReference type="Pfam" id="PF12631">
    <property type="entry name" value="MnmE_helical"/>
    <property type="match status" value="1"/>
</dbReference>
<dbReference type="Gene3D" id="3.40.50.300">
    <property type="entry name" value="P-loop containing nucleotide triphosphate hydrolases"/>
    <property type="match status" value="1"/>
</dbReference>
<dbReference type="HAMAP" id="MF_00379">
    <property type="entry name" value="GTPase_MnmE"/>
    <property type="match status" value="1"/>
</dbReference>
<reference evidence="10" key="1">
    <citation type="submission" date="2016-03" db="EMBL/GenBank/DDBJ databases">
        <authorList>
            <person name="Guldener U."/>
        </authorList>
    </citation>
    <scope>NUCLEOTIDE SEQUENCE [LARGE SCALE GENOMIC DNA]</scope>
    <source>
        <strain evidence="10">04CH-RAC-A.6.1</strain>
    </source>
</reference>
<dbReference type="Proteomes" id="UP000178912">
    <property type="component" value="Unassembled WGS sequence"/>
</dbReference>
<comment type="similarity">
    <text evidence="2">Belongs to the TRAFAC class TrmE-Era-EngA-EngB-Septin-like GTPase superfamily. TrmE GTPase family.</text>
</comment>
<keyword evidence="4" id="KW-0547">Nucleotide-binding</keyword>
<dbReference type="GO" id="GO:0005525">
    <property type="term" value="F:GTP binding"/>
    <property type="evidence" value="ECO:0007669"/>
    <property type="project" value="UniProtKB-KW"/>
</dbReference>